<reference evidence="1 2" key="1">
    <citation type="submission" date="2024-04" db="EMBL/GenBank/DDBJ databases">
        <authorList>
            <person name="Fracassetti M."/>
        </authorList>
    </citation>
    <scope>NUCLEOTIDE SEQUENCE [LARGE SCALE GENOMIC DNA]</scope>
</reference>
<dbReference type="AlphaFoldDB" id="A0AAV2FWN0"/>
<dbReference type="Proteomes" id="UP001497516">
    <property type="component" value="Chromosome 7"/>
</dbReference>
<name>A0AAV2FWN0_9ROSI</name>
<organism evidence="1 2">
    <name type="scientific">Linum trigynum</name>
    <dbReference type="NCBI Taxonomy" id="586398"/>
    <lineage>
        <taxon>Eukaryota</taxon>
        <taxon>Viridiplantae</taxon>
        <taxon>Streptophyta</taxon>
        <taxon>Embryophyta</taxon>
        <taxon>Tracheophyta</taxon>
        <taxon>Spermatophyta</taxon>
        <taxon>Magnoliopsida</taxon>
        <taxon>eudicotyledons</taxon>
        <taxon>Gunneridae</taxon>
        <taxon>Pentapetalae</taxon>
        <taxon>rosids</taxon>
        <taxon>fabids</taxon>
        <taxon>Malpighiales</taxon>
        <taxon>Linaceae</taxon>
        <taxon>Linum</taxon>
    </lineage>
</organism>
<dbReference type="EMBL" id="OZ034820">
    <property type="protein sequence ID" value="CAL1402397.1"/>
    <property type="molecule type" value="Genomic_DNA"/>
</dbReference>
<accession>A0AAV2FWN0</accession>
<evidence type="ECO:0000313" key="2">
    <source>
        <dbReference type="Proteomes" id="UP001497516"/>
    </source>
</evidence>
<sequence length="74" mass="8299">MEIIDTISSLPVQDPPEDEFSVADLTLTRFGTADRYDEVVVIPYNLVELLRSGGMRRRKAMAFRGKGILQWGGV</sequence>
<gene>
    <name evidence="1" type="ORF">LTRI10_LOCUS42403</name>
</gene>
<proteinExistence type="predicted"/>
<keyword evidence="2" id="KW-1185">Reference proteome</keyword>
<evidence type="ECO:0000313" key="1">
    <source>
        <dbReference type="EMBL" id="CAL1402397.1"/>
    </source>
</evidence>
<protein>
    <submittedName>
        <fullName evidence="1">Uncharacterized protein</fullName>
    </submittedName>
</protein>